<organism evidence="4 5">
    <name type="scientific">Ophiobolus disseminans</name>
    <dbReference type="NCBI Taxonomy" id="1469910"/>
    <lineage>
        <taxon>Eukaryota</taxon>
        <taxon>Fungi</taxon>
        <taxon>Dikarya</taxon>
        <taxon>Ascomycota</taxon>
        <taxon>Pezizomycotina</taxon>
        <taxon>Dothideomycetes</taxon>
        <taxon>Pleosporomycetidae</taxon>
        <taxon>Pleosporales</taxon>
        <taxon>Pleosporineae</taxon>
        <taxon>Phaeosphaeriaceae</taxon>
        <taxon>Ophiobolus</taxon>
    </lineage>
</organism>
<evidence type="ECO:0000256" key="3">
    <source>
        <dbReference type="ARBA" id="ARBA00048679"/>
    </source>
</evidence>
<proteinExistence type="predicted"/>
<dbReference type="SUPFAM" id="SSF56112">
    <property type="entry name" value="Protein kinase-like (PK-like)"/>
    <property type="match status" value="1"/>
</dbReference>
<gene>
    <name evidence="4" type="ORF">CC86DRAFT_307765</name>
</gene>
<protein>
    <recommendedName>
        <fullName evidence="1">non-specific serine/threonine protein kinase</fullName>
        <ecNumber evidence="1">2.7.11.1</ecNumber>
    </recommendedName>
</protein>
<dbReference type="AlphaFoldDB" id="A0A6A6ZFT6"/>
<reference evidence="4" key="1">
    <citation type="journal article" date="2020" name="Stud. Mycol.">
        <title>101 Dothideomycetes genomes: a test case for predicting lifestyles and emergence of pathogens.</title>
        <authorList>
            <person name="Haridas S."/>
            <person name="Albert R."/>
            <person name="Binder M."/>
            <person name="Bloem J."/>
            <person name="Labutti K."/>
            <person name="Salamov A."/>
            <person name="Andreopoulos B."/>
            <person name="Baker S."/>
            <person name="Barry K."/>
            <person name="Bills G."/>
            <person name="Bluhm B."/>
            <person name="Cannon C."/>
            <person name="Castanera R."/>
            <person name="Culley D."/>
            <person name="Daum C."/>
            <person name="Ezra D."/>
            <person name="Gonzalez J."/>
            <person name="Henrissat B."/>
            <person name="Kuo A."/>
            <person name="Liang C."/>
            <person name="Lipzen A."/>
            <person name="Lutzoni F."/>
            <person name="Magnuson J."/>
            <person name="Mondo S."/>
            <person name="Nolan M."/>
            <person name="Ohm R."/>
            <person name="Pangilinan J."/>
            <person name="Park H.-J."/>
            <person name="Ramirez L."/>
            <person name="Alfaro M."/>
            <person name="Sun H."/>
            <person name="Tritt A."/>
            <person name="Yoshinaga Y."/>
            <person name="Zwiers L.-H."/>
            <person name="Turgeon B."/>
            <person name="Goodwin S."/>
            <person name="Spatafora J."/>
            <person name="Crous P."/>
            <person name="Grigoriev I."/>
        </authorList>
    </citation>
    <scope>NUCLEOTIDE SEQUENCE</scope>
    <source>
        <strain evidence="4">CBS 113818</strain>
    </source>
</reference>
<dbReference type="PROSITE" id="PS00109">
    <property type="entry name" value="PROTEIN_KINASE_TYR"/>
    <property type="match status" value="1"/>
</dbReference>
<dbReference type="Proteomes" id="UP000799424">
    <property type="component" value="Unassembled WGS sequence"/>
</dbReference>
<dbReference type="OrthoDB" id="4177236at2759"/>
<sequence>MAQHSFRADFYERNLGKVLVGHKLVFSHSDLARKNVIVHRDALHGLVVSLIDWGDADWFPDYWEYFTALQGIQWNDDWRQRIEEITEPWISEAVVMEMVHKDIIF</sequence>
<evidence type="ECO:0000256" key="1">
    <source>
        <dbReference type="ARBA" id="ARBA00012513"/>
    </source>
</evidence>
<dbReference type="InterPro" id="IPR008266">
    <property type="entry name" value="Tyr_kinase_AS"/>
</dbReference>
<comment type="catalytic activity">
    <reaction evidence="2">
        <text>L-threonyl-[protein] + ATP = O-phospho-L-threonyl-[protein] + ADP + H(+)</text>
        <dbReference type="Rhea" id="RHEA:46608"/>
        <dbReference type="Rhea" id="RHEA-COMP:11060"/>
        <dbReference type="Rhea" id="RHEA-COMP:11605"/>
        <dbReference type="ChEBI" id="CHEBI:15378"/>
        <dbReference type="ChEBI" id="CHEBI:30013"/>
        <dbReference type="ChEBI" id="CHEBI:30616"/>
        <dbReference type="ChEBI" id="CHEBI:61977"/>
        <dbReference type="ChEBI" id="CHEBI:456216"/>
        <dbReference type="EC" id="2.7.11.1"/>
    </reaction>
</comment>
<evidence type="ECO:0000256" key="2">
    <source>
        <dbReference type="ARBA" id="ARBA00047899"/>
    </source>
</evidence>
<comment type="catalytic activity">
    <reaction evidence="3">
        <text>L-seryl-[protein] + ATP = O-phospho-L-seryl-[protein] + ADP + H(+)</text>
        <dbReference type="Rhea" id="RHEA:17989"/>
        <dbReference type="Rhea" id="RHEA-COMP:9863"/>
        <dbReference type="Rhea" id="RHEA-COMP:11604"/>
        <dbReference type="ChEBI" id="CHEBI:15378"/>
        <dbReference type="ChEBI" id="CHEBI:29999"/>
        <dbReference type="ChEBI" id="CHEBI:30616"/>
        <dbReference type="ChEBI" id="CHEBI:83421"/>
        <dbReference type="ChEBI" id="CHEBI:456216"/>
        <dbReference type="EC" id="2.7.11.1"/>
    </reaction>
</comment>
<evidence type="ECO:0000313" key="5">
    <source>
        <dbReference type="Proteomes" id="UP000799424"/>
    </source>
</evidence>
<evidence type="ECO:0000313" key="4">
    <source>
        <dbReference type="EMBL" id="KAF2819174.1"/>
    </source>
</evidence>
<keyword evidence="5" id="KW-1185">Reference proteome</keyword>
<dbReference type="InterPro" id="IPR011009">
    <property type="entry name" value="Kinase-like_dom_sf"/>
</dbReference>
<dbReference type="EC" id="2.7.11.1" evidence="1"/>
<dbReference type="EMBL" id="MU006246">
    <property type="protein sequence ID" value="KAF2819174.1"/>
    <property type="molecule type" value="Genomic_DNA"/>
</dbReference>
<accession>A0A6A6ZFT6</accession>
<dbReference type="GO" id="GO:0004674">
    <property type="term" value="F:protein serine/threonine kinase activity"/>
    <property type="evidence" value="ECO:0007669"/>
    <property type="project" value="UniProtKB-EC"/>
</dbReference>
<name>A0A6A6ZFT6_9PLEO</name>